<feature type="transmembrane region" description="Helical" evidence="2">
    <location>
        <begin position="449"/>
        <end position="474"/>
    </location>
</feature>
<dbReference type="GeneID" id="20325000"/>
<protein>
    <submittedName>
        <fullName evidence="3">Uncharacterized protein</fullName>
    </submittedName>
</protein>
<proteinExistence type="predicted"/>
<evidence type="ECO:0000256" key="2">
    <source>
        <dbReference type="SAM" id="Phobius"/>
    </source>
</evidence>
<dbReference type="RefSeq" id="XP_009175577.1">
    <property type="nucleotide sequence ID" value="XM_009177313.1"/>
</dbReference>
<evidence type="ECO:0000313" key="3">
    <source>
        <dbReference type="EMBL" id="KER20674.1"/>
    </source>
</evidence>
<dbReference type="KEGG" id="ovi:T265_10832"/>
<keyword evidence="2" id="KW-0472">Membrane</keyword>
<accession>A0A074ZZW4</accession>
<name>A0A074ZZW4_OPIVI</name>
<sequence length="730" mass="82481">MQMSKCLGRIYPIYFTLWTTTPPGLRSYTHLRTYCGEIHPPAFVSTNSWCRPWLVDQGHQRRPSYWLKRSTNGRSAPPNVLSFRSATAVSGSHRHSKLCDKHGHVPYQSRNLLMSGFPLVFTWILFGTDLFFNYQIINHVSGASKIQRRLSDHRVGTFDTRDESRSSYVTYQNTSTPCPMFCFLRPPDNQMVACVRHPSEMRKEEKKEIKFIECRQYKGRGEIILGNRESVRGIETGAVAKLLNPGEELPTSAGQLSIYLNLNMVRLEAGAFQGLETVITEVRLINTVQMHPDSLLALKHLRAFEIESGRSPVLWIGESETNGIESDRRTSGNIPMYIRLQPVDPDAPISFNLETRCHQCVEVNSTEATHLIVVLQSPQTLSMRENRGRPVGFSILFPQTCPKLSEAPGCSSFWDDYGYSSLTGTTASRPSHRNTEGAAVQHTTYSPSLLILLSVWCTLLTIVILLIVGIVYWCTRRLHHQKPLPRWLPIVCATQQSSIEDVSINSSNSDISKPPGSSLRVASGTLFNSLLNGSRGSWNSLRGGGLHSRSAHSLKDRNVRGNRYYQTIQNQRTRRAEPHRRSIGSQTDFSQLNAETAIYSSLRRHQLPGEHSFYPEPPFRTSSQYALSRMRYLTKFDSVYPKVEPMRNRYSFGGASLMDTIENGPYWQNLTATTEPSADIPEASKHFSMDYELLMHPPVHTLPPLHPVSSKVNDSPAPWKRSLQNGSLRS</sequence>
<evidence type="ECO:0000313" key="4">
    <source>
        <dbReference type="Proteomes" id="UP000054324"/>
    </source>
</evidence>
<gene>
    <name evidence="3" type="ORF">T265_10832</name>
</gene>
<feature type="region of interest" description="Disordered" evidence="1">
    <location>
        <begin position="705"/>
        <end position="730"/>
    </location>
</feature>
<dbReference type="OrthoDB" id="6246135at2759"/>
<dbReference type="AlphaFoldDB" id="A0A074ZZW4"/>
<dbReference type="Proteomes" id="UP000054324">
    <property type="component" value="Unassembled WGS sequence"/>
</dbReference>
<evidence type="ECO:0000256" key="1">
    <source>
        <dbReference type="SAM" id="MobiDB-lite"/>
    </source>
</evidence>
<dbReference type="EMBL" id="KL597032">
    <property type="protein sequence ID" value="KER20674.1"/>
    <property type="molecule type" value="Genomic_DNA"/>
</dbReference>
<keyword evidence="2" id="KW-1133">Transmembrane helix</keyword>
<organism evidence="3 4">
    <name type="scientific">Opisthorchis viverrini</name>
    <name type="common">Southeast Asian liver fluke</name>
    <dbReference type="NCBI Taxonomy" id="6198"/>
    <lineage>
        <taxon>Eukaryota</taxon>
        <taxon>Metazoa</taxon>
        <taxon>Spiralia</taxon>
        <taxon>Lophotrochozoa</taxon>
        <taxon>Platyhelminthes</taxon>
        <taxon>Trematoda</taxon>
        <taxon>Digenea</taxon>
        <taxon>Opisthorchiida</taxon>
        <taxon>Opisthorchiata</taxon>
        <taxon>Opisthorchiidae</taxon>
        <taxon>Opisthorchis</taxon>
    </lineage>
</organism>
<dbReference type="CTD" id="20325000"/>
<keyword evidence="4" id="KW-1185">Reference proteome</keyword>
<keyword evidence="2" id="KW-0812">Transmembrane</keyword>
<reference evidence="3 4" key="1">
    <citation type="submission" date="2013-11" db="EMBL/GenBank/DDBJ databases">
        <title>Opisthorchis viverrini - life in the bile duct.</title>
        <authorList>
            <person name="Young N.D."/>
            <person name="Nagarajan N."/>
            <person name="Lin S.J."/>
            <person name="Korhonen P.K."/>
            <person name="Jex A.R."/>
            <person name="Hall R.S."/>
            <person name="Safavi-Hemami H."/>
            <person name="Kaewkong W."/>
            <person name="Bertrand D."/>
            <person name="Gao S."/>
            <person name="Seet Q."/>
            <person name="Wongkham S."/>
            <person name="Teh B.T."/>
            <person name="Wongkham C."/>
            <person name="Intapan P.M."/>
            <person name="Maleewong W."/>
            <person name="Yang X."/>
            <person name="Hu M."/>
            <person name="Wang Z."/>
            <person name="Hofmann A."/>
            <person name="Sternberg P.W."/>
            <person name="Tan P."/>
            <person name="Wang J."/>
            <person name="Gasser R.B."/>
        </authorList>
    </citation>
    <scope>NUCLEOTIDE SEQUENCE [LARGE SCALE GENOMIC DNA]</scope>
</reference>